<protein>
    <submittedName>
        <fullName evidence="3">30S ribosomal protein S18</fullName>
    </submittedName>
</protein>
<dbReference type="STRING" id="27835.A0A0N4Y6R6"/>
<evidence type="ECO:0000313" key="3">
    <source>
        <dbReference type="WBParaSite" id="NBR_0001179801-mRNA-1"/>
    </source>
</evidence>
<gene>
    <name evidence="1" type="ORF">NBR_LOCUS11799</name>
</gene>
<dbReference type="Proteomes" id="UP000271162">
    <property type="component" value="Unassembled WGS sequence"/>
</dbReference>
<dbReference type="AlphaFoldDB" id="A0A0N4Y6R6"/>
<reference evidence="3" key="1">
    <citation type="submission" date="2017-02" db="UniProtKB">
        <authorList>
            <consortium name="WormBaseParasite"/>
        </authorList>
    </citation>
    <scope>IDENTIFICATION</scope>
</reference>
<proteinExistence type="predicted"/>
<organism evidence="3">
    <name type="scientific">Nippostrongylus brasiliensis</name>
    <name type="common">Rat hookworm</name>
    <dbReference type="NCBI Taxonomy" id="27835"/>
    <lineage>
        <taxon>Eukaryota</taxon>
        <taxon>Metazoa</taxon>
        <taxon>Ecdysozoa</taxon>
        <taxon>Nematoda</taxon>
        <taxon>Chromadorea</taxon>
        <taxon>Rhabditida</taxon>
        <taxon>Rhabditina</taxon>
        <taxon>Rhabditomorpha</taxon>
        <taxon>Strongyloidea</taxon>
        <taxon>Heligmosomidae</taxon>
        <taxon>Nippostrongylus</taxon>
    </lineage>
</organism>
<evidence type="ECO:0000313" key="2">
    <source>
        <dbReference type="Proteomes" id="UP000271162"/>
    </source>
</evidence>
<name>A0A0N4Y6R6_NIPBR</name>
<dbReference type="WBParaSite" id="NBR_0001179801-mRNA-1">
    <property type="protein sequence ID" value="NBR_0001179801-mRNA-1"/>
    <property type="gene ID" value="NBR_0001179801"/>
</dbReference>
<keyword evidence="2" id="KW-1185">Reference proteome</keyword>
<reference evidence="1 2" key="2">
    <citation type="submission" date="2018-11" db="EMBL/GenBank/DDBJ databases">
        <authorList>
            <consortium name="Pathogen Informatics"/>
        </authorList>
    </citation>
    <scope>NUCLEOTIDE SEQUENCE [LARGE SCALE GENOMIC DNA]</scope>
</reference>
<sequence>MELLEQRGAIKLDPNASHLERITISKACRLAVKESIQAHRRLKLLEAAQKAQA</sequence>
<accession>A0A0N4Y6R6</accession>
<dbReference type="EMBL" id="UYSL01020604">
    <property type="protein sequence ID" value="VDL75388.1"/>
    <property type="molecule type" value="Genomic_DNA"/>
</dbReference>
<evidence type="ECO:0000313" key="1">
    <source>
        <dbReference type="EMBL" id="VDL75388.1"/>
    </source>
</evidence>